<evidence type="ECO:0000313" key="14">
    <source>
        <dbReference type="RefSeq" id="XP_056695830.1"/>
    </source>
</evidence>
<proteinExistence type="inferred from homology"/>
<comment type="function">
    <text evidence="7">Involved in the targeting and/or fusion of transport vesicles to their target membrane.</text>
</comment>
<evidence type="ECO:0000256" key="7">
    <source>
        <dbReference type="ARBA" id="ARBA00037493"/>
    </source>
</evidence>
<feature type="domain" description="V-SNARE coiled-coil homology" evidence="12">
    <location>
        <begin position="135"/>
        <end position="191"/>
    </location>
</feature>
<organism evidence="13 14">
    <name type="scientific">Spinacia oleracea</name>
    <name type="common">Spinach</name>
    <dbReference type="NCBI Taxonomy" id="3562"/>
    <lineage>
        <taxon>Eukaryota</taxon>
        <taxon>Viridiplantae</taxon>
        <taxon>Streptophyta</taxon>
        <taxon>Embryophyta</taxon>
        <taxon>Tracheophyta</taxon>
        <taxon>Spermatophyta</taxon>
        <taxon>Magnoliopsida</taxon>
        <taxon>eudicotyledons</taxon>
        <taxon>Gunneridae</taxon>
        <taxon>Pentapetalae</taxon>
        <taxon>Caryophyllales</taxon>
        <taxon>Chenopodiaceae</taxon>
        <taxon>Chenopodioideae</taxon>
        <taxon>Anserineae</taxon>
        <taxon>Spinacia</taxon>
    </lineage>
</organism>
<evidence type="ECO:0000256" key="3">
    <source>
        <dbReference type="ARBA" id="ARBA00022692"/>
    </source>
</evidence>
<dbReference type="InterPro" id="IPR042855">
    <property type="entry name" value="V_SNARE_CC"/>
</dbReference>
<dbReference type="Proteomes" id="UP000813463">
    <property type="component" value="Chromosome 3"/>
</dbReference>
<dbReference type="InterPro" id="IPR010908">
    <property type="entry name" value="Longin_dom"/>
</dbReference>
<sequence>MGQEWIIYSFVARGTVILAEHNTKPSNLPSIAAQWIQNLPSDPHKKFTMKHDGHTFNFLVEDGYGPYVYCVISRESVGTQQILFEFLDRIRQDFKKRYGHGEGDAATDRSLSKKFGPIMKQHMQWVVDHAEEIDKIAKVKAQISEVQVIISDNVNKVIERGEHISFVVDKAEALHDSKKSSRDKKEDVVPECKNKINCSGNTIFDSGIRLLATYDFSLWTLQTAAVFVVAVVEFHLILLLTNRF</sequence>
<dbReference type="CDD" id="cd14824">
    <property type="entry name" value="Longin"/>
    <property type="match status" value="1"/>
</dbReference>
<feature type="domain" description="Longin" evidence="11">
    <location>
        <begin position="10"/>
        <end position="119"/>
    </location>
</feature>
<dbReference type="InterPro" id="IPR011012">
    <property type="entry name" value="Longin-like_dom_sf"/>
</dbReference>
<feature type="transmembrane region" description="Helical" evidence="10">
    <location>
        <begin position="216"/>
        <end position="240"/>
    </location>
</feature>
<keyword evidence="6 10" id="KW-0472">Membrane</keyword>
<evidence type="ECO:0000313" key="13">
    <source>
        <dbReference type="Proteomes" id="UP000813463"/>
    </source>
</evidence>
<evidence type="ECO:0000259" key="11">
    <source>
        <dbReference type="PROSITE" id="PS50859"/>
    </source>
</evidence>
<evidence type="ECO:0000256" key="9">
    <source>
        <dbReference type="PROSITE-ProRule" id="PRU00290"/>
    </source>
</evidence>
<dbReference type="SUPFAM" id="SSF58038">
    <property type="entry name" value="SNARE fusion complex"/>
    <property type="match status" value="1"/>
</dbReference>
<accession>A0ABM3RJN9</accession>
<evidence type="ECO:0000256" key="2">
    <source>
        <dbReference type="ARBA" id="ARBA00022448"/>
    </source>
</evidence>
<keyword evidence="3 10" id="KW-0812">Transmembrane</keyword>
<dbReference type="CDD" id="cd15843">
    <property type="entry name" value="R-SNARE"/>
    <property type="match status" value="1"/>
</dbReference>
<dbReference type="PANTHER" id="PTHR21136">
    <property type="entry name" value="SNARE PROTEINS"/>
    <property type="match status" value="1"/>
</dbReference>
<evidence type="ECO:0000256" key="10">
    <source>
        <dbReference type="SAM" id="Phobius"/>
    </source>
</evidence>
<dbReference type="InterPro" id="IPR051097">
    <property type="entry name" value="Synaptobrevin-like_transport"/>
</dbReference>
<dbReference type="SMART" id="SM01270">
    <property type="entry name" value="Longin"/>
    <property type="match status" value="1"/>
</dbReference>
<dbReference type="PANTHER" id="PTHR21136:SF72">
    <property type="entry name" value="VESICLE-ASSOCIATED MEMBRANE PROTEIN 724"/>
    <property type="match status" value="1"/>
</dbReference>
<reference evidence="13" key="1">
    <citation type="journal article" date="2021" name="Nat. Commun.">
        <title>Genomic analyses provide insights into spinach domestication and the genetic basis of agronomic traits.</title>
        <authorList>
            <person name="Cai X."/>
            <person name="Sun X."/>
            <person name="Xu C."/>
            <person name="Sun H."/>
            <person name="Wang X."/>
            <person name="Ge C."/>
            <person name="Zhang Z."/>
            <person name="Wang Q."/>
            <person name="Fei Z."/>
            <person name="Jiao C."/>
            <person name="Wang Q."/>
        </authorList>
    </citation>
    <scope>NUCLEOTIDE SEQUENCE [LARGE SCALE GENOMIC DNA]</scope>
    <source>
        <strain evidence="13">cv. Varoflay</strain>
    </source>
</reference>
<evidence type="ECO:0000256" key="5">
    <source>
        <dbReference type="ARBA" id="ARBA00022989"/>
    </source>
</evidence>
<dbReference type="PROSITE" id="PS50859">
    <property type="entry name" value="LONGIN"/>
    <property type="match status" value="1"/>
</dbReference>
<evidence type="ECO:0000259" key="12">
    <source>
        <dbReference type="PROSITE" id="PS50892"/>
    </source>
</evidence>
<keyword evidence="5 10" id="KW-1133">Transmembrane helix</keyword>
<keyword evidence="4" id="KW-0653">Protein transport</keyword>
<evidence type="ECO:0000256" key="6">
    <source>
        <dbReference type="ARBA" id="ARBA00023136"/>
    </source>
</evidence>
<evidence type="ECO:0000256" key="1">
    <source>
        <dbReference type="ARBA" id="ARBA00008025"/>
    </source>
</evidence>
<dbReference type="Gene3D" id="1.20.5.110">
    <property type="match status" value="1"/>
</dbReference>
<protein>
    <submittedName>
        <fullName evidence="14">Vesicle-associated membrane protein 724</fullName>
    </submittedName>
</protein>
<evidence type="ECO:0000256" key="8">
    <source>
        <dbReference type="ARBA" id="ARBA00046280"/>
    </source>
</evidence>
<dbReference type="Gene3D" id="3.30.450.50">
    <property type="entry name" value="Longin domain"/>
    <property type="match status" value="1"/>
</dbReference>
<comment type="subcellular location">
    <subcellularLocation>
        <location evidence="8">Endomembrane system</location>
        <topology evidence="8">Single-pass type IV membrane protein</topology>
    </subcellularLocation>
</comment>
<dbReference type="GeneID" id="110787493"/>
<comment type="similarity">
    <text evidence="1">Belongs to the synaptobrevin family.</text>
</comment>
<reference evidence="14" key="2">
    <citation type="submission" date="2025-08" db="UniProtKB">
        <authorList>
            <consortium name="RefSeq"/>
        </authorList>
    </citation>
    <scope>IDENTIFICATION</scope>
    <source>
        <tissue evidence="14">Leaf</tissue>
    </source>
</reference>
<dbReference type="Pfam" id="PF13774">
    <property type="entry name" value="Longin"/>
    <property type="match status" value="1"/>
</dbReference>
<dbReference type="InterPro" id="IPR001388">
    <property type="entry name" value="Synaptobrevin-like"/>
</dbReference>
<keyword evidence="9" id="KW-0175">Coiled coil</keyword>
<keyword evidence="13" id="KW-1185">Reference proteome</keyword>
<dbReference type="Pfam" id="PF00957">
    <property type="entry name" value="Synaptobrevin"/>
    <property type="match status" value="1"/>
</dbReference>
<dbReference type="RefSeq" id="XP_056695830.1">
    <property type="nucleotide sequence ID" value="XM_056839852.1"/>
</dbReference>
<dbReference type="SUPFAM" id="SSF64356">
    <property type="entry name" value="SNARE-like"/>
    <property type="match status" value="1"/>
</dbReference>
<dbReference type="PRINTS" id="PR00219">
    <property type="entry name" value="SYNAPTOBREVN"/>
</dbReference>
<evidence type="ECO:0000256" key="4">
    <source>
        <dbReference type="ARBA" id="ARBA00022927"/>
    </source>
</evidence>
<dbReference type="PROSITE" id="PS50892">
    <property type="entry name" value="V_SNARE"/>
    <property type="match status" value="1"/>
</dbReference>
<keyword evidence="2" id="KW-0813">Transport</keyword>
<name>A0ABM3RJN9_SPIOL</name>
<gene>
    <name evidence="14" type="primary">LOC110787493</name>
</gene>